<reference evidence="2" key="1">
    <citation type="submission" date="2018-05" db="EMBL/GenBank/DDBJ databases">
        <authorList>
            <person name="Liu B.-T."/>
        </authorList>
    </citation>
    <scope>NUCLEOTIDE SEQUENCE [LARGE SCALE GENOMIC DNA]</scope>
    <source>
        <strain evidence="2">WD6-1</strain>
    </source>
</reference>
<sequence length="333" mass="34586">MIGERRDAAVIGAGLAGAACAGALSEAGFRPVVFDKARGPGGRMATRRAETPLGAVRIDHGAQYVTAEGDAFASLLAEAEAAGSAARWDARLVSIGEGGAVEPASARRRWVGTPGMNAVVKTALDGLEVAFGRRAACVSGGPGDWRVRFDDGREEGPFARLALTQPPAQLIDFLARSDGDFADLIAKADAAALAPCQAVMVVLDAPFDPGFDAARLEGGGLSWAARTNAKPGRTGPQSWVLHASPDWSRAHLETAPDAVVRLLVDAARARFGLPQPVWAQAHRWLYARVETPADSPAGLDASRTLGCAGDWRIGPRAEAAWESGLALGRALAG</sequence>
<dbReference type="InterPro" id="IPR036188">
    <property type="entry name" value="FAD/NAD-bd_sf"/>
</dbReference>
<comment type="caution">
    <text evidence="1">The sequence shown here is derived from an EMBL/GenBank/DDBJ whole genome shotgun (WGS) entry which is preliminary data.</text>
</comment>
<dbReference type="RefSeq" id="WP_109252143.1">
    <property type="nucleotide sequence ID" value="NZ_QEXV01000001.1"/>
</dbReference>
<dbReference type="Proteomes" id="UP000245168">
    <property type="component" value="Unassembled WGS sequence"/>
</dbReference>
<protein>
    <submittedName>
        <fullName evidence="1">NAD/FAD-dependent oxidoreductase</fullName>
    </submittedName>
</protein>
<name>A0A2U2BY10_9PROT</name>
<evidence type="ECO:0000313" key="1">
    <source>
        <dbReference type="EMBL" id="PWE18869.1"/>
    </source>
</evidence>
<organism evidence="1 2">
    <name type="scientific">Marinicauda salina</name>
    <dbReference type="NCBI Taxonomy" id="2135793"/>
    <lineage>
        <taxon>Bacteria</taxon>
        <taxon>Pseudomonadati</taxon>
        <taxon>Pseudomonadota</taxon>
        <taxon>Alphaproteobacteria</taxon>
        <taxon>Maricaulales</taxon>
        <taxon>Maricaulaceae</taxon>
        <taxon>Marinicauda</taxon>
    </lineage>
</organism>
<dbReference type="Gene3D" id="3.90.660.10">
    <property type="match status" value="1"/>
</dbReference>
<accession>A0A2U2BY10</accession>
<dbReference type="AlphaFoldDB" id="A0A2U2BY10"/>
<dbReference type="PANTHER" id="PTHR16128">
    <property type="entry name" value="FAD/NAD(P)-BINDING OXIDOREDUCTASE FAMILY PROTEIN"/>
    <property type="match status" value="1"/>
</dbReference>
<dbReference type="Gene3D" id="3.50.50.60">
    <property type="entry name" value="FAD/NAD(P)-binding domain"/>
    <property type="match status" value="1"/>
</dbReference>
<gene>
    <name evidence="1" type="ORF">DDZ18_04575</name>
</gene>
<dbReference type="Pfam" id="PF13450">
    <property type="entry name" value="NAD_binding_8"/>
    <property type="match status" value="1"/>
</dbReference>
<dbReference type="EMBL" id="QEXV01000001">
    <property type="protein sequence ID" value="PWE18869.1"/>
    <property type="molecule type" value="Genomic_DNA"/>
</dbReference>
<proteinExistence type="predicted"/>
<dbReference type="PANTHER" id="PTHR16128:SF5">
    <property type="entry name" value="FAD_NAD(P)-BINDING OXIDOREDUCTASE FAMILY PROTEIN"/>
    <property type="match status" value="1"/>
</dbReference>
<dbReference type="SUPFAM" id="SSF51905">
    <property type="entry name" value="FAD/NAD(P)-binding domain"/>
    <property type="match status" value="1"/>
</dbReference>
<dbReference type="PROSITE" id="PS51257">
    <property type="entry name" value="PROKAR_LIPOPROTEIN"/>
    <property type="match status" value="1"/>
</dbReference>
<dbReference type="OrthoDB" id="5792777at2"/>
<keyword evidence="2" id="KW-1185">Reference proteome</keyword>
<evidence type="ECO:0000313" key="2">
    <source>
        <dbReference type="Proteomes" id="UP000245168"/>
    </source>
</evidence>